<evidence type="ECO:0000256" key="2">
    <source>
        <dbReference type="ARBA" id="ARBA00023082"/>
    </source>
</evidence>
<evidence type="ECO:0000256" key="1">
    <source>
        <dbReference type="ARBA" id="ARBA00023015"/>
    </source>
</evidence>
<dbReference type="RefSeq" id="WP_116572651.1">
    <property type="nucleotide sequence ID" value="NZ_QDGZ01000005.1"/>
</dbReference>
<dbReference type="EMBL" id="QDGZ01000005">
    <property type="protein sequence ID" value="PVG82347.1"/>
    <property type="molecule type" value="Genomic_DNA"/>
</dbReference>
<sequence>MHIQAPPLPRSERQAATNELLRIARDRRQPAPDRRAALDEAVVLNMPVAASIAARHRGRGIPIDDLEQVASLALVKVAKRFDPAQGKDFLTYAVPSIRGEVKRHFRDKGWTVRPPRPVQEAQSRVITARDELEGELGRPPHADEIAAHLDIDVETVKEALAAQGCFHPVSLDQPVGEGSATTLGDQLAGDLSPEELVEARVMIEAAVRRLEPRDRVIVRMRWFEDRTQQEIADVIGVTQMQVSRLIARILDDLRSYLEGPPDAA</sequence>
<keyword evidence="9" id="KW-1185">Reference proteome</keyword>
<dbReference type="InterPro" id="IPR007630">
    <property type="entry name" value="RNA_pol_sigma70_r4"/>
</dbReference>
<dbReference type="InterPro" id="IPR007627">
    <property type="entry name" value="RNA_pol_sigma70_r2"/>
</dbReference>
<evidence type="ECO:0000259" key="6">
    <source>
        <dbReference type="Pfam" id="PF04542"/>
    </source>
</evidence>
<dbReference type="Proteomes" id="UP000246018">
    <property type="component" value="Unassembled WGS sequence"/>
</dbReference>
<evidence type="ECO:0000313" key="8">
    <source>
        <dbReference type="EMBL" id="PVG82347.1"/>
    </source>
</evidence>
<protein>
    <recommendedName>
        <fullName evidence="10">B/F/G family RNA polymerase sigma-70 factor</fullName>
    </recommendedName>
</protein>
<dbReference type="CDD" id="cd06171">
    <property type="entry name" value="Sigma70_r4"/>
    <property type="match status" value="1"/>
</dbReference>
<dbReference type="AlphaFoldDB" id="A0A2T8F9K4"/>
<evidence type="ECO:0000259" key="5">
    <source>
        <dbReference type="Pfam" id="PF04539"/>
    </source>
</evidence>
<dbReference type="Pfam" id="PF04542">
    <property type="entry name" value="Sigma70_r2"/>
    <property type="match status" value="1"/>
</dbReference>
<dbReference type="PANTHER" id="PTHR30385">
    <property type="entry name" value="SIGMA FACTOR F FLAGELLAR"/>
    <property type="match status" value="1"/>
</dbReference>
<keyword evidence="3" id="KW-0238">DNA-binding</keyword>
<dbReference type="SUPFAM" id="SSF88946">
    <property type="entry name" value="Sigma2 domain of RNA polymerase sigma factors"/>
    <property type="match status" value="1"/>
</dbReference>
<dbReference type="InterPro" id="IPR007624">
    <property type="entry name" value="RNA_pol_sigma70_r3"/>
</dbReference>
<dbReference type="InterPro" id="IPR013324">
    <property type="entry name" value="RNA_pol_sigma_r3/r4-like"/>
</dbReference>
<accession>A0A2T8F9K4</accession>
<dbReference type="InterPro" id="IPR014284">
    <property type="entry name" value="RNA_pol_sigma-70_dom"/>
</dbReference>
<reference evidence="8 9" key="1">
    <citation type="submission" date="2018-04" db="EMBL/GenBank/DDBJ databases">
        <title>Genome of Nocardioides gansuensis WSJ-1.</title>
        <authorList>
            <person name="Wu S."/>
            <person name="Wang G."/>
        </authorList>
    </citation>
    <scope>NUCLEOTIDE SEQUENCE [LARGE SCALE GENOMIC DNA]</scope>
    <source>
        <strain evidence="8 9">WSJ-1</strain>
    </source>
</reference>
<dbReference type="GO" id="GO:0003677">
    <property type="term" value="F:DNA binding"/>
    <property type="evidence" value="ECO:0007669"/>
    <property type="project" value="UniProtKB-KW"/>
</dbReference>
<comment type="caution">
    <text evidence="8">The sequence shown here is derived from an EMBL/GenBank/DDBJ whole genome shotgun (WGS) entry which is preliminary data.</text>
</comment>
<evidence type="ECO:0000256" key="4">
    <source>
        <dbReference type="ARBA" id="ARBA00023163"/>
    </source>
</evidence>
<dbReference type="GO" id="GO:0006352">
    <property type="term" value="P:DNA-templated transcription initiation"/>
    <property type="evidence" value="ECO:0007669"/>
    <property type="project" value="InterPro"/>
</dbReference>
<evidence type="ECO:0000256" key="3">
    <source>
        <dbReference type="ARBA" id="ARBA00023125"/>
    </source>
</evidence>
<evidence type="ECO:0008006" key="10">
    <source>
        <dbReference type="Google" id="ProtNLM"/>
    </source>
</evidence>
<dbReference type="Gene3D" id="1.20.120.1810">
    <property type="match status" value="1"/>
</dbReference>
<proteinExistence type="predicted"/>
<dbReference type="NCBIfam" id="TIGR02937">
    <property type="entry name" value="sigma70-ECF"/>
    <property type="match status" value="1"/>
</dbReference>
<feature type="domain" description="RNA polymerase sigma-70 region 4" evidence="7">
    <location>
        <begin position="208"/>
        <end position="254"/>
    </location>
</feature>
<organism evidence="8 9">
    <name type="scientific">Nocardioides gansuensis</name>
    <dbReference type="NCBI Taxonomy" id="2138300"/>
    <lineage>
        <taxon>Bacteria</taxon>
        <taxon>Bacillati</taxon>
        <taxon>Actinomycetota</taxon>
        <taxon>Actinomycetes</taxon>
        <taxon>Propionibacteriales</taxon>
        <taxon>Nocardioidaceae</taxon>
        <taxon>Nocardioides</taxon>
    </lineage>
</organism>
<evidence type="ECO:0000259" key="7">
    <source>
        <dbReference type="Pfam" id="PF04545"/>
    </source>
</evidence>
<feature type="domain" description="RNA polymerase sigma-70 region 3" evidence="5">
    <location>
        <begin position="123"/>
        <end position="195"/>
    </location>
</feature>
<dbReference type="GO" id="GO:0016987">
    <property type="term" value="F:sigma factor activity"/>
    <property type="evidence" value="ECO:0007669"/>
    <property type="project" value="UniProtKB-KW"/>
</dbReference>
<dbReference type="PANTHER" id="PTHR30385:SF4">
    <property type="entry name" value="RNA POLYMERASE SIGMA-E FACTOR"/>
    <property type="match status" value="1"/>
</dbReference>
<dbReference type="InterPro" id="IPR013325">
    <property type="entry name" value="RNA_pol_sigma_r2"/>
</dbReference>
<dbReference type="SUPFAM" id="SSF88659">
    <property type="entry name" value="Sigma3 and sigma4 domains of RNA polymerase sigma factors"/>
    <property type="match status" value="2"/>
</dbReference>
<keyword evidence="4" id="KW-0804">Transcription</keyword>
<keyword evidence="1" id="KW-0805">Transcription regulation</keyword>
<name>A0A2T8F9K4_9ACTN</name>
<dbReference type="Gene3D" id="1.20.140.160">
    <property type="match status" value="1"/>
</dbReference>
<dbReference type="Pfam" id="PF04539">
    <property type="entry name" value="Sigma70_r3"/>
    <property type="match status" value="1"/>
</dbReference>
<evidence type="ECO:0000313" key="9">
    <source>
        <dbReference type="Proteomes" id="UP000246018"/>
    </source>
</evidence>
<dbReference type="OrthoDB" id="9804285at2"/>
<gene>
    <name evidence="8" type="ORF">DDE18_12745</name>
</gene>
<keyword evidence="2" id="KW-0731">Sigma factor</keyword>
<dbReference type="Pfam" id="PF04545">
    <property type="entry name" value="Sigma70_r4"/>
    <property type="match status" value="1"/>
</dbReference>
<feature type="domain" description="RNA polymerase sigma-70 region 2" evidence="6">
    <location>
        <begin position="45"/>
        <end position="111"/>
    </location>
</feature>